<evidence type="ECO:0000313" key="1">
    <source>
        <dbReference type="EMBL" id="GAA0163434.1"/>
    </source>
</evidence>
<name>A0AAV3QI80_LITER</name>
<comment type="caution">
    <text evidence="1">The sequence shown here is derived from an EMBL/GenBank/DDBJ whole genome shotgun (WGS) entry which is preliminary data.</text>
</comment>
<gene>
    <name evidence="1" type="ORF">LIER_39597</name>
</gene>
<protein>
    <submittedName>
        <fullName evidence="1">Uncharacterized protein</fullName>
    </submittedName>
</protein>
<dbReference type="Proteomes" id="UP001454036">
    <property type="component" value="Unassembled WGS sequence"/>
</dbReference>
<proteinExistence type="predicted"/>
<evidence type="ECO:0000313" key="2">
    <source>
        <dbReference type="Proteomes" id="UP001454036"/>
    </source>
</evidence>
<accession>A0AAV3QI80</accession>
<organism evidence="1 2">
    <name type="scientific">Lithospermum erythrorhizon</name>
    <name type="common">Purple gromwell</name>
    <name type="synonym">Lithospermum officinale var. erythrorhizon</name>
    <dbReference type="NCBI Taxonomy" id="34254"/>
    <lineage>
        <taxon>Eukaryota</taxon>
        <taxon>Viridiplantae</taxon>
        <taxon>Streptophyta</taxon>
        <taxon>Embryophyta</taxon>
        <taxon>Tracheophyta</taxon>
        <taxon>Spermatophyta</taxon>
        <taxon>Magnoliopsida</taxon>
        <taxon>eudicotyledons</taxon>
        <taxon>Gunneridae</taxon>
        <taxon>Pentapetalae</taxon>
        <taxon>asterids</taxon>
        <taxon>lamiids</taxon>
        <taxon>Boraginales</taxon>
        <taxon>Boraginaceae</taxon>
        <taxon>Boraginoideae</taxon>
        <taxon>Lithospermeae</taxon>
        <taxon>Lithospermum</taxon>
    </lineage>
</organism>
<sequence>MKHEPKPFKFQQFWAKHDSFKDIMTKMWNKKKEGNRIKILHCKLKELRLKLRRLNADSFSNISSTVAEKRIMFEELNGKILADHLDPELLFKAANVEKDYKVLCDAEFQFYQSKSRM</sequence>
<dbReference type="EMBL" id="BAABME010021487">
    <property type="protein sequence ID" value="GAA0163434.1"/>
    <property type="molecule type" value="Genomic_DNA"/>
</dbReference>
<reference evidence="1 2" key="1">
    <citation type="submission" date="2024-01" db="EMBL/GenBank/DDBJ databases">
        <title>The complete chloroplast genome sequence of Lithospermum erythrorhizon: insights into the phylogenetic relationship among Boraginaceae species and the maternal lineages of purple gromwells.</title>
        <authorList>
            <person name="Okada T."/>
            <person name="Watanabe K."/>
        </authorList>
    </citation>
    <scope>NUCLEOTIDE SEQUENCE [LARGE SCALE GENOMIC DNA]</scope>
</reference>
<keyword evidence="2" id="KW-1185">Reference proteome</keyword>
<dbReference type="AlphaFoldDB" id="A0AAV3QI80"/>